<feature type="domain" description="CBS" evidence="13">
    <location>
        <begin position="314"/>
        <end position="369"/>
    </location>
</feature>
<evidence type="ECO:0000256" key="9">
    <source>
        <dbReference type="ARBA" id="ARBA00022842"/>
    </source>
</evidence>
<dbReference type="Pfam" id="PF00571">
    <property type="entry name" value="CBS"/>
    <property type="match status" value="2"/>
</dbReference>
<dbReference type="PANTHER" id="PTHR47788:SF1">
    <property type="entry name" value="A-ADDING TRNA NUCLEOTIDYLTRANSFERASE"/>
    <property type="match status" value="1"/>
</dbReference>
<evidence type="ECO:0000313" key="15">
    <source>
        <dbReference type="Proteomes" id="UP000182278"/>
    </source>
</evidence>
<dbReference type="InterPro" id="IPR046342">
    <property type="entry name" value="CBS_dom_sf"/>
</dbReference>
<accession>A0A1J4SDT0</accession>
<comment type="similarity">
    <text evidence="2 12">Belongs to the tRNA nucleotidyltransferase/poly(A) polymerase family.</text>
</comment>
<dbReference type="CDD" id="cd04595">
    <property type="entry name" value="CBS_pair_DHH_polyA_Pol_assoc"/>
    <property type="match status" value="1"/>
</dbReference>
<keyword evidence="9" id="KW-0460">Magnesium</keyword>
<dbReference type="CDD" id="cd05398">
    <property type="entry name" value="NT_ClassII-CCAase"/>
    <property type="match status" value="1"/>
</dbReference>
<keyword evidence="10 12" id="KW-0694">RNA-binding</keyword>
<dbReference type="Gene3D" id="3.10.310.30">
    <property type="match status" value="1"/>
</dbReference>
<proteinExistence type="inferred from homology"/>
<evidence type="ECO:0000256" key="7">
    <source>
        <dbReference type="ARBA" id="ARBA00022723"/>
    </source>
</evidence>
<keyword evidence="4 12" id="KW-0808">Transferase</keyword>
<dbReference type="SMART" id="SM00116">
    <property type="entry name" value="CBS"/>
    <property type="match status" value="2"/>
</dbReference>
<feature type="domain" description="CBS" evidence="13">
    <location>
        <begin position="376"/>
        <end position="433"/>
    </location>
</feature>
<dbReference type="Gene3D" id="3.10.580.10">
    <property type="entry name" value="CBS-domain"/>
    <property type="match status" value="1"/>
</dbReference>
<evidence type="ECO:0000256" key="3">
    <source>
        <dbReference type="ARBA" id="ARBA00022555"/>
    </source>
</evidence>
<dbReference type="InterPro" id="IPR001667">
    <property type="entry name" value="DDH_dom"/>
</dbReference>
<keyword evidence="11" id="KW-0129">CBS domain</keyword>
<protein>
    <recommendedName>
        <fullName evidence="13">CBS domain-containing protein</fullName>
    </recommendedName>
</protein>
<comment type="cofactor">
    <cofactor evidence="1">
        <name>Mg(2+)</name>
        <dbReference type="ChEBI" id="CHEBI:18420"/>
    </cofactor>
</comment>
<dbReference type="InterPro" id="IPR000644">
    <property type="entry name" value="CBS_dom"/>
</dbReference>
<dbReference type="PROSITE" id="PS51371">
    <property type="entry name" value="CBS"/>
    <property type="match status" value="2"/>
</dbReference>
<reference evidence="14 15" key="1">
    <citation type="journal article" date="2016" name="Environ. Microbiol.">
        <title>Genomic resolution of a cold subsurface aquifer community provides metabolic insights for novel microbes adapted to high CO concentrations.</title>
        <authorList>
            <person name="Probst A.J."/>
            <person name="Castelle C.J."/>
            <person name="Singh A."/>
            <person name="Brown C.T."/>
            <person name="Anantharaman K."/>
            <person name="Sharon I."/>
            <person name="Hug L.A."/>
            <person name="Burstein D."/>
            <person name="Emerson J.B."/>
            <person name="Thomas B.C."/>
            <person name="Banfield J.F."/>
        </authorList>
    </citation>
    <scope>NUCLEOTIDE SEQUENCE [LARGE SCALE GENOMIC DNA]</scope>
    <source>
        <strain evidence="14">CG1_02_38_46</strain>
    </source>
</reference>
<keyword evidence="6" id="KW-0548">Nucleotidyltransferase</keyword>
<dbReference type="Gene3D" id="3.90.1640.10">
    <property type="entry name" value="inorganic pyrophosphatase (n-terminal core)"/>
    <property type="match status" value="1"/>
</dbReference>
<evidence type="ECO:0000256" key="8">
    <source>
        <dbReference type="ARBA" id="ARBA00022741"/>
    </source>
</evidence>
<evidence type="ECO:0000256" key="11">
    <source>
        <dbReference type="PROSITE-ProRule" id="PRU00703"/>
    </source>
</evidence>
<evidence type="ECO:0000256" key="5">
    <source>
        <dbReference type="ARBA" id="ARBA00022694"/>
    </source>
</evidence>
<dbReference type="InterPro" id="IPR043519">
    <property type="entry name" value="NT_sf"/>
</dbReference>
<dbReference type="SUPFAM" id="SSF81301">
    <property type="entry name" value="Nucleotidyltransferase"/>
    <property type="match status" value="1"/>
</dbReference>
<evidence type="ECO:0000256" key="6">
    <source>
        <dbReference type="ARBA" id="ARBA00022695"/>
    </source>
</evidence>
<comment type="caution">
    <text evidence="14">The sequence shown here is derived from an EMBL/GenBank/DDBJ whole genome shotgun (WGS) entry which is preliminary data.</text>
</comment>
<name>A0A1J4SDT0_9BACT</name>
<keyword evidence="3" id="KW-0820">tRNA-binding</keyword>
<keyword evidence="8" id="KW-0547">Nucleotide-binding</keyword>
<evidence type="ECO:0000256" key="12">
    <source>
        <dbReference type="RuleBase" id="RU003953"/>
    </source>
</evidence>
<evidence type="ECO:0000256" key="10">
    <source>
        <dbReference type="ARBA" id="ARBA00022884"/>
    </source>
</evidence>
<dbReference type="GO" id="GO:0000166">
    <property type="term" value="F:nucleotide binding"/>
    <property type="evidence" value="ECO:0007669"/>
    <property type="project" value="UniProtKB-KW"/>
</dbReference>
<dbReference type="GO" id="GO:0008033">
    <property type="term" value="P:tRNA processing"/>
    <property type="evidence" value="ECO:0007669"/>
    <property type="project" value="UniProtKB-KW"/>
</dbReference>
<evidence type="ECO:0000256" key="4">
    <source>
        <dbReference type="ARBA" id="ARBA00022679"/>
    </source>
</evidence>
<sequence length="881" mass="99526">MELITTHIGADFDSLASMVAASKLYPEALFSFPGSIEQNVRDFLTLHKHFIEIKKPKEIPIQEIKRLIIVDTRIASRIGDFERVLSNNGLSIHIYDHHPRTNEDIKGEVNINEMVGATSTILTNIIRKKKISLRPLEATILALGIYEDTGSLTYGSTTSLDLEACAYLVGSGANLNLISDFINPGLNPEQLKLLNLLLSDLRIVKINGVKIAITSAEVPSSSGSLSLVVHKLRDMENLNVIFATVKVSNRIQVIARSRLEGVDVGKILEFLGGGGHTRAASATIHQQDLNDVQQRLLNILKKKVQPLIFAREIMVAPVRTIQEGVLIEEARKIMLRFDFSALPILRGGKLVGIISRSDLDKASQHGLKKAPVKGYMSAPPITIKQDTSIEEIQRLMIEHNIGHLPVVDGKSRLLGMVSRGDMLRILHNNSVGEQGFSLYSSPLVKKNVCALIEKRLPLFLQKLLKRIGGVGRSLGYPTFVVGGFVRDLMLDIENFDIDIVVEGNGIQFGQALASNLGAEVKTHQKFGTSMVIVEKFPSSWGIHIDAPPRIDVATARMEFYEYPAALPTVELSSIRQDLYRRDFTINAMAIRLDGKYFGELYDFFGGEKDLQRKKIRVLHNLSFVDDPTRIFRAIRLSTRYNFKIENQTLSFVQNALNLTLFDRVTNERIRGELIIILDEQEPIKEIRQMVRLSILFYIHPKIKLTRELNRQFYHIGDIFSWAILYAGGKIKRWLVYFLALTGRLNKKELTEVVDKFKFPVDVREVILLTHKSPVILRALNKKGLKPGSIYKVLHSLPLEFLLFMMVKYRKTYLEKYIGLFITKLSNVKLRINGDKLMELGFKPGPVFRDILNSILNAKLNGEVKDTLDDEIKYVSRCWKTN</sequence>
<evidence type="ECO:0000313" key="14">
    <source>
        <dbReference type="EMBL" id="OIN97595.1"/>
    </source>
</evidence>
<dbReference type="InterPro" id="IPR002646">
    <property type="entry name" value="PolA_pol_head_dom"/>
</dbReference>
<organism evidence="14 15">
    <name type="scientific">Candidatus Desantisbacteria bacterium CG1_02_38_46</name>
    <dbReference type="NCBI Taxonomy" id="1817893"/>
    <lineage>
        <taxon>Bacteria</taxon>
        <taxon>Candidatus Desantisiibacteriota</taxon>
    </lineage>
</organism>
<evidence type="ECO:0000256" key="2">
    <source>
        <dbReference type="ARBA" id="ARBA00007265"/>
    </source>
</evidence>
<dbReference type="STRING" id="1817893.AUJ66_02610"/>
<evidence type="ECO:0000259" key="13">
    <source>
        <dbReference type="PROSITE" id="PS51371"/>
    </source>
</evidence>
<gene>
    <name evidence="14" type="ORF">AUJ66_02610</name>
</gene>
<dbReference type="GO" id="GO:0016779">
    <property type="term" value="F:nucleotidyltransferase activity"/>
    <property type="evidence" value="ECO:0007669"/>
    <property type="project" value="UniProtKB-KW"/>
</dbReference>
<dbReference type="InterPro" id="IPR003156">
    <property type="entry name" value="DHHA1_dom"/>
</dbReference>
<dbReference type="GO" id="GO:0000049">
    <property type="term" value="F:tRNA binding"/>
    <property type="evidence" value="ECO:0007669"/>
    <property type="project" value="UniProtKB-KW"/>
</dbReference>
<dbReference type="InterPro" id="IPR052390">
    <property type="entry name" value="tRNA_nt/polyA_polymerase"/>
</dbReference>
<keyword evidence="5" id="KW-0819">tRNA processing</keyword>
<dbReference type="GO" id="GO:0046872">
    <property type="term" value="F:metal ion binding"/>
    <property type="evidence" value="ECO:0007669"/>
    <property type="project" value="UniProtKB-KW"/>
</dbReference>
<keyword evidence="7" id="KW-0479">Metal-binding</keyword>
<dbReference type="Pfam" id="PF01368">
    <property type="entry name" value="DHH"/>
    <property type="match status" value="1"/>
</dbReference>
<dbReference type="SUPFAM" id="SSF54631">
    <property type="entry name" value="CBS-domain pair"/>
    <property type="match status" value="1"/>
</dbReference>
<dbReference type="PANTHER" id="PTHR47788">
    <property type="entry name" value="POLYA POLYMERASE"/>
    <property type="match status" value="1"/>
</dbReference>
<dbReference type="EMBL" id="MNUO01000041">
    <property type="protein sequence ID" value="OIN97595.1"/>
    <property type="molecule type" value="Genomic_DNA"/>
</dbReference>
<dbReference type="Pfam" id="PF01743">
    <property type="entry name" value="PolyA_pol"/>
    <property type="match status" value="1"/>
</dbReference>
<dbReference type="InterPro" id="IPR038763">
    <property type="entry name" value="DHH_sf"/>
</dbReference>
<dbReference type="Proteomes" id="UP000182278">
    <property type="component" value="Unassembled WGS sequence"/>
</dbReference>
<dbReference type="SUPFAM" id="SSF64182">
    <property type="entry name" value="DHH phosphoesterases"/>
    <property type="match status" value="1"/>
</dbReference>
<dbReference type="AlphaFoldDB" id="A0A1J4SDT0"/>
<dbReference type="Gene3D" id="3.30.460.10">
    <property type="entry name" value="Beta Polymerase, domain 2"/>
    <property type="match status" value="1"/>
</dbReference>
<evidence type="ECO:0000256" key="1">
    <source>
        <dbReference type="ARBA" id="ARBA00001946"/>
    </source>
</evidence>
<dbReference type="SUPFAM" id="SSF81891">
    <property type="entry name" value="Poly A polymerase C-terminal region-like"/>
    <property type="match status" value="1"/>
</dbReference>
<dbReference type="Gene3D" id="1.10.3090.10">
    <property type="entry name" value="cca-adding enzyme, domain 2"/>
    <property type="match status" value="1"/>
</dbReference>
<dbReference type="Pfam" id="PF02272">
    <property type="entry name" value="DHHA1"/>
    <property type="match status" value="1"/>
</dbReference>